<reference evidence="2" key="1">
    <citation type="journal article" date="2008" name="ISME J.">
        <title>Genomic patterns of recombination, clonal divergence and environment in marine microbial populations.</title>
        <authorList>
            <person name="Konstantinidis K.T."/>
            <person name="Delong E.F."/>
        </authorList>
    </citation>
    <scope>NUCLEOTIDE SEQUENCE</scope>
</reference>
<evidence type="ECO:0000313" key="2">
    <source>
        <dbReference type="EMBL" id="ABZ06324.1"/>
    </source>
</evidence>
<name>B3T165_9ZZZZ</name>
<evidence type="ECO:0000259" key="1">
    <source>
        <dbReference type="PROSITE" id="PS51471"/>
    </source>
</evidence>
<dbReference type="EMBL" id="EU016572">
    <property type="protein sequence ID" value="ABZ06324.1"/>
    <property type="molecule type" value="Genomic_DNA"/>
</dbReference>
<dbReference type="Gene3D" id="2.60.120.620">
    <property type="entry name" value="q2cbj1_9rhob like domain"/>
    <property type="match status" value="1"/>
</dbReference>
<dbReference type="InterPro" id="IPR056470">
    <property type="entry name" value="BesD/HalB-like"/>
</dbReference>
<protein>
    <recommendedName>
        <fullName evidence="1">Fe2OG dioxygenase domain-containing protein</fullName>
    </recommendedName>
</protein>
<feature type="domain" description="Fe2OG dioxygenase" evidence="1">
    <location>
        <begin position="135"/>
        <end position="253"/>
    </location>
</feature>
<dbReference type="SUPFAM" id="SSF51197">
    <property type="entry name" value="Clavaminate synthase-like"/>
    <property type="match status" value="1"/>
</dbReference>
<accession>B3T165</accession>
<dbReference type="PROSITE" id="PS51471">
    <property type="entry name" value="FE2OG_OXY"/>
    <property type="match status" value="1"/>
</dbReference>
<dbReference type="AlphaFoldDB" id="B3T165"/>
<sequence length="281" mass="33058">MTKLKNIIDLNAYPIHETQSLKYKELVNKTKKELDRIGCCVIPNFIREESINRMKQEAERNLNKVHWTKDKHNPYFTKDDETLPQDHPKRIFTVRESGYLNSDDLEEDSDLNHLHYSDEMLKFVSDCLDVYPLYKWADPLGKNPYSIMHPGHYFPWHFDGNEFTLSLLVQKAEKGGIFEYSPDLRSKDNENYENVTKVLRGDRNPVKSLDLDPGDLQIFKGRFAMHRVTKIEGNRSRYIALPCYVKDPYRVNKPEHSKQVYGKAMSIHYERENIEVDGLSD</sequence>
<gene>
    <name evidence="2" type="ORF">ALOHA_HF4000008G09ctg1g25</name>
</gene>
<dbReference type="Pfam" id="PF23169">
    <property type="entry name" value="HalD"/>
    <property type="match status" value="1"/>
</dbReference>
<proteinExistence type="predicted"/>
<dbReference type="InterPro" id="IPR005123">
    <property type="entry name" value="Oxoglu/Fe-dep_dioxygenase_dom"/>
</dbReference>
<organism evidence="2">
    <name type="scientific">uncultured marine microorganism HF4000_008G09</name>
    <dbReference type="NCBI Taxonomy" id="455513"/>
    <lineage>
        <taxon>unclassified sequences</taxon>
        <taxon>environmental samples</taxon>
    </lineage>
</organism>